<dbReference type="InterPro" id="IPR030386">
    <property type="entry name" value="G_GB1_RHD3_dom"/>
</dbReference>
<organism evidence="5 6">
    <name type="scientific">Magallana gigas</name>
    <name type="common">Pacific oyster</name>
    <name type="synonym">Crassostrea gigas</name>
    <dbReference type="NCBI Taxonomy" id="29159"/>
    <lineage>
        <taxon>Eukaryota</taxon>
        <taxon>Metazoa</taxon>
        <taxon>Spiralia</taxon>
        <taxon>Lophotrochozoa</taxon>
        <taxon>Mollusca</taxon>
        <taxon>Bivalvia</taxon>
        <taxon>Autobranchia</taxon>
        <taxon>Pteriomorphia</taxon>
        <taxon>Ostreida</taxon>
        <taxon>Ostreoidea</taxon>
        <taxon>Ostreidae</taxon>
        <taxon>Magallana</taxon>
    </lineage>
</organism>
<keyword evidence="6" id="KW-1185">Reference proteome</keyword>
<feature type="domain" description="GB1/RHD3-type G" evidence="4">
    <location>
        <begin position="49"/>
        <end position="160"/>
    </location>
</feature>
<dbReference type="EnsemblMetazoa" id="G32304.1">
    <property type="protein sequence ID" value="G32304.1:cds"/>
    <property type="gene ID" value="G32304"/>
</dbReference>
<evidence type="ECO:0000256" key="3">
    <source>
        <dbReference type="PROSITE-ProRule" id="PRU01052"/>
    </source>
</evidence>
<dbReference type="SUPFAM" id="SSF52540">
    <property type="entry name" value="P-loop containing nucleoside triphosphate hydrolases"/>
    <property type="match status" value="1"/>
</dbReference>
<dbReference type="PROSITE" id="PS51715">
    <property type="entry name" value="G_GB1_RHD3"/>
    <property type="match status" value="1"/>
</dbReference>
<dbReference type="GO" id="GO:0005525">
    <property type="term" value="F:GTP binding"/>
    <property type="evidence" value="ECO:0007669"/>
    <property type="project" value="UniProtKB-KW"/>
</dbReference>
<proteinExistence type="inferred from homology"/>
<name>A0A8W8MC71_MAGGI</name>
<keyword evidence="2" id="KW-0342">GTP-binding</keyword>
<evidence type="ECO:0000259" key="4">
    <source>
        <dbReference type="PROSITE" id="PS51715"/>
    </source>
</evidence>
<evidence type="ECO:0000313" key="5">
    <source>
        <dbReference type="EnsemblMetazoa" id="G32304.1:cds"/>
    </source>
</evidence>
<dbReference type="GO" id="GO:0003924">
    <property type="term" value="F:GTPase activity"/>
    <property type="evidence" value="ECO:0007669"/>
    <property type="project" value="InterPro"/>
</dbReference>
<evidence type="ECO:0000256" key="2">
    <source>
        <dbReference type="ARBA" id="ARBA00023134"/>
    </source>
</evidence>
<dbReference type="Gene3D" id="3.40.50.300">
    <property type="entry name" value="P-loop containing nucleotide triphosphate hydrolases"/>
    <property type="match status" value="1"/>
</dbReference>
<reference evidence="5" key="1">
    <citation type="submission" date="2022-08" db="UniProtKB">
        <authorList>
            <consortium name="EnsemblMetazoa"/>
        </authorList>
    </citation>
    <scope>IDENTIFICATION</scope>
    <source>
        <strain evidence="5">05x7-T-G4-1.051#20</strain>
    </source>
</reference>
<protein>
    <recommendedName>
        <fullName evidence="4">GB1/RHD3-type G domain-containing protein</fullName>
    </recommendedName>
</protein>
<evidence type="ECO:0000256" key="1">
    <source>
        <dbReference type="ARBA" id="ARBA00022741"/>
    </source>
</evidence>
<keyword evidence="1" id="KW-0547">Nucleotide-binding</keyword>
<dbReference type="AlphaFoldDB" id="A0A8W8MC71"/>
<dbReference type="InterPro" id="IPR027417">
    <property type="entry name" value="P-loop_NTPase"/>
</dbReference>
<accession>A0A8W8MC71</accession>
<comment type="similarity">
    <text evidence="3">Belongs to the TRAFAC class dynamin-like GTPase superfamily. GB1/RHD3 GTPase family.</text>
</comment>
<dbReference type="InterPro" id="IPR015894">
    <property type="entry name" value="Guanylate-bd_N"/>
</dbReference>
<dbReference type="Pfam" id="PF02263">
    <property type="entry name" value="GBP"/>
    <property type="match status" value="1"/>
</dbReference>
<dbReference type="PANTHER" id="PTHR10751">
    <property type="entry name" value="GUANYLATE BINDING PROTEIN"/>
    <property type="match status" value="1"/>
</dbReference>
<dbReference type="Proteomes" id="UP000005408">
    <property type="component" value="Unassembled WGS sequence"/>
</dbReference>
<sequence>MALSDQQNHDQPLKIIEIAEEEKDGKTVHELKLNEENLKKIMLHPDVANNAVMIVAIAGALRKGKSFLLDFFIKYLEAQMSANWLGDDDEIKGFQWRNGTAIVTYGIQIWSKPFIFENKDGKKVAVLLMDTQGIFDCRSTKQDGANIFTLSCLISSVQVV</sequence>
<evidence type="ECO:0000313" key="6">
    <source>
        <dbReference type="Proteomes" id="UP000005408"/>
    </source>
</evidence>